<keyword evidence="2" id="KW-0560">Oxidoreductase</keyword>
<sequence length="495" mass="54754">MSRIMLSSIVYESPPMSTKSKPRYTRMAQLKTAADLQNYLQASGVDLPFDETLLPPDESPFNRPIQLKSGKTIGNSLCILPMEGWDGLPDGRPSDLTRGRWVKFAVSGAKLLFGCEAVAVCHSGKANPNQLVLNADTFPDFVELRQLILEQHRAKFGNTDDLVIGLQLTHSGRFCKPHSHKAFESKILYSHPFLNKRFGMDADYPALTDDEIDQIIEHYVQAAVLAQKAGFDFVDIKHCHGYLGHEFLSAVNRPGKYGGSFENRTRYLRNIVAGIQQAAPGLEMGIRLSAFDFLPFKKGPDEVGIPESADQYFAFGGQSNGLGIDLTETKAVLELVQSLGIQLVCITGGSPYYNPHLMRPALFPPSDGYLPPEEPLLGVKRQIDVTCMLKRAFPELIIIGSGYSYLQEWLPNVAQYVLRTGMADSVGFGRMVLSYPTMPADMVAGRPLTRNLLCRTFSDCTTAPRNGLISGCYPLDPHYKKMPEADQLKAIKEGL</sequence>
<evidence type="ECO:0000259" key="3">
    <source>
        <dbReference type="Pfam" id="PF00724"/>
    </source>
</evidence>
<keyword evidence="5" id="KW-1185">Reference proteome</keyword>
<proteinExistence type="predicted"/>
<dbReference type="InterPro" id="IPR013785">
    <property type="entry name" value="Aldolase_TIM"/>
</dbReference>
<organism evidence="4 5">
    <name type="scientific">Fibrisoma limi BUZ 3</name>
    <dbReference type="NCBI Taxonomy" id="1185876"/>
    <lineage>
        <taxon>Bacteria</taxon>
        <taxon>Pseudomonadati</taxon>
        <taxon>Bacteroidota</taxon>
        <taxon>Cytophagia</taxon>
        <taxon>Cytophagales</taxon>
        <taxon>Spirosomataceae</taxon>
        <taxon>Fibrisoma</taxon>
    </lineage>
</organism>
<evidence type="ECO:0000256" key="1">
    <source>
        <dbReference type="ARBA" id="ARBA00022630"/>
    </source>
</evidence>
<evidence type="ECO:0000313" key="4">
    <source>
        <dbReference type="EMBL" id="CCH54145.1"/>
    </source>
</evidence>
<protein>
    <submittedName>
        <fullName evidence="4">NADH:flavin oxidoreductase/NADH oxidase</fullName>
    </submittedName>
</protein>
<dbReference type="Proteomes" id="UP000009309">
    <property type="component" value="Unassembled WGS sequence"/>
</dbReference>
<accession>I2GJS0</accession>
<dbReference type="PANTHER" id="PTHR43656:SF2">
    <property type="entry name" value="BINDING OXIDOREDUCTASE, PUTATIVE (AFU_ORTHOLOGUE AFUA_2G08260)-RELATED"/>
    <property type="match status" value="1"/>
</dbReference>
<dbReference type="eggNOG" id="COG1902">
    <property type="taxonomic scope" value="Bacteria"/>
</dbReference>
<dbReference type="Gene3D" id="3.20.20.70">
    <property type="entry name" value="Aldolase class I"/>
    <property type="match status" value="1"/>
</dbReference>
<dbReference type="AlphaFoldDB" id="I2GJS0"/>
<dbReference type="SUPFAM" id="SSF51395">
    <property type="entry name" value="FMN-linked oxidoreductases"/>
    <property type="match status" value="1"/>
</dbReference>
<dbReference type="EMBL" id="CAIT01000006">
    <property type="protein sequence ID" value="CCH54145.1"/>
    <property type="molecule type" value="Genomic_DNA"/>
</dbReference>
<dbReference type="InterPro" id="IPR001155">
    <property type="entry name" value="OxRdtase_FMN_N"/>
</dbReference>
<dbReference type="GO" id="GO:0010181">
    <property type="term" value="F:FMN binding"/>
    <property type="evidence" value="ECO:0007669"/>
    <property type="project" value="InterPro"/>
</dbReference>
<dbReference type="GO" id="GO:0016491">
    <property type="term" value="F:oxidoreductase activity"/>
    <property type="evidence" value="ECO:0007669"/>
    <property type="project" value="UniProtKB-KW"/>
</dbReference>
<dbReference type="Pfam" id="PF00724">
    <property type="entry name" value="Oxidored_FMN"/>
    <property type="match status" value="1"/>
</dbReference>
<keyword evidence="1" id="KW-0285">Flavoprotein</keyword>
<name>I2GJS0_9BACT</name>
<gene>
    <name evidence="4" type="ORF">BN8_03289</name>
</gene>
<evidence type="ECO:0000256" key="2">
    <source>
        <dbReference type="ARBA" id="ARBA00023002"/>
    </source>
</evidence>
<comment type="caution">
    <text evidence="4">The sequence shown here is derived from an EMBL/GenBank/DDBJ whole genome shotgun (WGS) entry which is preliminary data.</text>
</comment>
<evidence type="ECO:0000313" key="5">
    <source>
        <dbReference type="Proteomes" id="UP000009309"/>
    </source>
</evidence>
<dbReference type="PANTHER" id="PTHR43656">
    <property type="entry name" value="BINDING OXIDOREDUCTASE, PUTATIVE (AFU_ORTHOLOGUE AFUA_2G08260)-RELATED"/>
    <property type="match status" value="1"/>
</dbReference>
<dbReference type="InterPro" id="IPR051799">
    <property type="entry name" value="NADH_flavin_oxidoreductase"/>
</dbReference>
<feature type="domain" description="NADH:flavin oxidoreductase/NADH oxidase N-terminal" evidence="3">
    <location>
        <begin position="63"/>
        <end position="294"/>
    </location>
</feature>
<reference evidence="4 5" key="1">
    <citation type="journal article" date="2012" name="J. Bacteriol.">
        <title>Genome Sequence of the Filamentous Bacterium Fibrisoma limi BUZ 3T.</title>
        <authorList>
            <person name="Filippini M."/>
            <person name="Qi W."/>
            <person name="Jaenicke S."/>
            <person name="Goesmann A."/>
            <person name="Smits T.H."/>
            <person name="Bagheri H.C."/>
        </authorList>
    </citation>
    <scope>NUCLEOTIDE SEQUENCE [LARGE SCALE GENOMIC DNA]</scope>
    <source>
        <strain evidence="5">BUZ 3T</strain>
    </source>
</reference>
<dbReference type="STRING" id="1185876.BN8_03289"/>